<dbReference type="Gene3D" id="3.40.1190.20">
    <property type="match status" value="1"/>
</dbReference>
<feature type="domain" description="Carbohydrate kinase PfkB" evidence="13">
    <location>
        <begin position="2"/>
        <end position="232"/>
    </location>
</feature>
<evidence type="ECO:0000313" key="15">
    <source>
        <dbReference type="Proteomes" id="UP001306950"/>
    </source>
</evidence>
<protein>
    <recommendedName>
        <fullName evidence="3">Ribokinase</fullName>
        <ecNumber evidence="2">2.7.1.15</ecNumber>
    </recommendedName>
</protein>
<dbReference type="InterPro" id="IPR002173">
    <property type="entry name" value="Carboh/pur_kinase_PfkB_CS"/>
</dbReference>
<evidence type="ECO:0000256" key="6">
    <source>
        <dbReference type="ARBA" id="ARBA00022741"/>
    </source>
</evidence>
<accession>A0ABU7VTM1</accession>
<keyword evidence="4 12" id="KW-0808">Transferase</keyword>
<evidence type="ECO:0000256" key="8">
    <source>
        <dbReference type="ARBA" id="ARBA00022840"/>
    </source>
</evidence>
<evidence type="ECO:0000256" key="10">
    <source>
        <dbReference type="ARBA" id="ARBA00022958"/>
    </source>
</evidence>
<evidence type="ECO:0000256" key="9">
    <source>
        <dbReference type="ARBA" id="ARBA00022842"/>
    </source>
</evidence>
<dbReference type="InterPro" id="IPR011611">
    <property type="entry name" value="PfkB_dom"/>
</dbReference>
<organism evidence="14 15">
    <name type="scientific">Paenibacillus haidiansis</name>
    <dbReference type="NCBI Taxonomy" id="1574488"/>
    <lineage>
        <taxon>Bacteria</taxon>
        <taxon>Bacillati</taxon>
        <taxon>Bacillota</taxon>
        <taxon>Bacilli</taxon>
        <taxon>Bacillales</taxon>
        <taxon>Paenibacillaceae</taxon>
        <taxon>Paenibacillus</taxon>
    </lineage>
</organism>
<gene>
    <name evidence="14" type="ORF">V3851_12480</name>
</gene>
<dbReference type="EC" id="2.7.1.15" evidence="2"/>
<comment type="caution">
    <text evidence="14">The sequence shown here is derived from an EMBL/GenBank/DDBJ whole genome shotgun (WGS) entry which is preliminary data.</text>
</comment>
<evidence type="ECO:0000256" key="2">
    <source>
        <dbReference type="ARBA" id="ARBA00012035"/>
    </source>
</evidence>
<dbReference type="PROSITE" id="PS00584">
    <property type="entry name" value="PFKB_KINASES_2"/>
    <property type="match status" value="1"/>
</dbReference>
<keyword evidence="5" id="KW-0479">Metal-binding</keyword>
<evidence type="ECO:0000256" key="7">
    <source>
        <dbReference type="ARBA" id="ARBA00022777"/>
    </source>
</evidence>
<proteinExistence type="inferred from homology"/>
<evidence type="ECO:0000313" key="14">
    <source>
        <dbReference type="EMBL" id="MEF2966648.1"/>
    </source>
</evidence>
<dbReference type="Proteomes" id="UP001306950">
    <property type="component" value="Unassembled WGS sequence"/>
</dbReference>
<keyword evidence="7 12" id="KW-0418">Kinase</keyword>
<dbReference type="GO" id="GO:0004747">
    <property type="term" value="F:ribokinase activity"/>
    <property type="evidence" value="ECO:0007669"/>
    <property type="project" value="UniProtKB-EC"/>
</dbReference>
<evidence type="ECO:0000256" key="5">
    <source>
        <dbReference type="ARBA" id="ARBA00022723"/>
    </source>
</evidence>
<dbReference type="InterPro" id="IPR011877">
    <property type="entry name" value="Ribokinase"/>
</dbReference>
<keyword evidence="11" id="KW-0119">Carbohydrate metabolism</keyword>
<evidence type="ECO:0000256" key="11">
    <source>
        <dbReference type="ARBA" id="ARBA00023277"/>
    </source>
</evidence>
<evidence type="ECO:0000256" key="4">
    <source>
        <dbReference type="ARBA" id="ARBA00022679"/>
    </source>
</evidence>
<dbReference type="InterPro" id="IPR002139">
    <property type="entry name" value="Ribo/fructo_kinase"/>
</dbReference>
<keyword evidence="10" id="KW-0630">Potassium</keyword>
<evidence type="ECO:0000256" key="3">
    <source>
        <dbReference type="ARBA" id="ARBA00016943"/>
    </source>
</evidence>
<dbReference type="CDD" id="cd01174">
    <property type="entry name" value="ribokinase"/>
    <property type="match status" value="1"/>
</dbReference>
<dbReference type="RefSeq" id="WP_331846863.1">
    <property type="nucleotide sequence ID" value="NZ_JAZHPZ010000005.1"/>
</dbReference>
<dbReference type="InterPro" id="IPR029056">
    <property type="entry name" value="Ribokinase-like"/>
</dbReference>
<sequence>MGDDFFGHEIRHRLAETRIGLEHVVSKPIMTGMALITVDHRGENNIILSPGANGAYGAEDVASLELSGYDAILLQNEIPGGTNRAVLEKAKHAGIPVFANPAPVAGFERQHLASIHFLILNEIEAEALTGVKIKDVTQARQACGEIVKRGVKGVIVTLGGKGSLYMDSGGLTITTPAYRVEAVDTTAAGDTFIGAFVSKYLSGEGMEYCLLYATAASALAVSSYGAQSSIPEEAQVLEFMSGNRDLL</sequence>
<dbReference type="PRINTS" id="PR00990">
    <property type="entry name" value="RIBOKINASE"/>
</dbReference>
<dbReference type="SUPFAM" id="SSF53613">
    <property type="entry name" value="Ribokinase-like"/>
    <property type="match status" value="1"/>
</dbReference>
<keyword evidence="6" id="KW-0547">Nucleotide-binding</keyword>
<name>A0ABU7VTM1_9BACL</name>
<keyword evidence="8" id="KW-0067">ATP-binding</keyword>
<evidence type="ECO:0000256" key="12">
    <source>
        <dbReference type="RuleBase" id="RU003704"/>
    </source>
</evidence>
<dbReference type="EMBL" id="JAZHPZ010000005">
    <property type="protein sequence ID" value="MEF2966648.1"/>
    <property type="molecule type" value="Genomic_DNA"/>
</dbReference>
<comment type="similarity">
    <text evidence="1 12">Belongs to the carbohydrate kinase PfkB family.</text>
</comment>
<reference evidence="14 15" key="1">
    <citation type="submission" date="2024-02" db="EMBL/GenBank/DDBJ databases">
        <title>A nitrogen-fixing paenibacillus bacterium.</title>
        <authorList>
            <person name="Zhang W.L."/>
            <person name="Chen S.F."/>
        </authorList>
    </citation>
    <scope>NUCLEOTIDE SEQUENCE [LARGE SCALE GENOMIC DNA]</scope>
    <source>
        <strain evidence="14 15">M1</strain>
    </source>
</reference>
<dbReference type="Pfam" id="PF00294">
    <property type="entry name" value="PfkB"/>
    <property type="match status" value="1"/>
</dbReference>
<evidence type="ECO:0000259" key="13">
    <source>
        <dbReference type="Pfam" id="PF00294"/>
    </source>
</evidence>
<keyword evidence="9" id="KW-0460">Magnesium</keyword>
<dbReference type="PANTHER" id="PTHR10584:SF166">
    <property type="entry name" value="RIBOKINASE"/>
    <property type="match status" value="1"/>
</dbReference>
<dbReference type="PANTHER" id="PTHR10584">
    <property type="entry name" value="SUGAR KINASE"/>
    <property type="match status" value="1"/>
</dbReference>
<evidence type="ECO:0000256" key="1">
    <source>
        <dbReference type="ARBA" id="ARBA00010688"/>
    </source>
</evidence>
<keyword evidence="15" id="KW-1185">Reference proteome</keyword>